<evidence type="ECO:0000256" key="4">
    <source>
        <dbReference type="ARBA" id="ARBA00022679"/>
    </source>
</evidence>
<accession>A0A955LLP0</accession>
<dbReference type="AlphaFoldDB" id="A0A955LLP0"/>
<dbReference type="CDD" id="cd00609">
    <property type="entry name" value="AAT_like"/>
    <property type="match status" value="1"/>
</dbReference>
<dbReference type="GO" id="GO:0008483">
    <property type="term" value="F:transaminase activity"/>
    <property type="evidence" value="ECO:0007669"/>
    <property type="project" value="UniProtKB-KW"/>
</dbReference>
<dbReference type="Gene3D" id="3.90.1150.10">
    <property type="entry name" value="Aspartate Aminotransferase, domain 1"/>
    <property type="match status" value="1"/>
</dbReference>
<gene>
    <name evidence="7" type="ORF">KC614_04985</name>
</gene>
<dbReference type="Gene3D" id="3.40.640.10">
    <property type="entry name" value="Type I PLP-dependent aspartate aminotransferase-like (Major domain)"/>
    <property type="match status" value="1"/>
</dbReference>
<comment type="caution">
    <text evidence="7">The sequence shown here is derived from an EMBL/GenBank/DDBJ whole genome shotgun (WGS) entry which is preliminary data.</text>
</comment>
<evidence type="ECO:0000256" key="2">
    <source>
        <dbReference type="ARBA" id="ARBA00007441"/>
    </source>
</evidence>
<dbReference type="Proteomes" id="UP000751518">
    <property type="component" value="Unassembled WGS sequence"/>
</dbReference>
<reference evidence="7" key="1">
    <citation type="submission" date="2020-04" db="EMBL/GenBank/DDBJ databases">
        <authorList>
            <person name="Zhang T."/>
        </authorList>
    </citation>
    <scope>NUCLEOTIDE SEQUENCE</scope>
    <source>
        <strain evidence="7">HKST-UBA03</strain>
    </source>
</reference>
<dbReference type="InterPro" id="IPR015424">
    <property type="entry name" value="PyrdxlP-dep_Trfase"/>
</dbReference>
<evidence type="ECO:0000256" key="1">
    <source>
        <dbReference type="ARBA" id="ARBA00001933"/>
    </source>
</evidence>
<evidence type="ECO:0000256" key="5">
    <source>
        <dbReference type="ARBA" id="ARBA00022898"/>
    </source>
</evidence>
<evidence type="ECO:0000259" key="6">
    <source>
        <dbReference type="Pfam" id="PF00155"/>
    </source>
</evidence>
<dbReference type="PANTHER" id="PTHR46383:SF1">
    <property type="entry name" value="ASPARTATE AMINOTRANSFERASE"/>
    <property type="match status" value="1"/>
</dbReference>
<evidence type="ECO:0000313" key="7">
    <source>
        <dbReference type="EMBL" id="MCA9392519.1"/>
    </source>
</evidence>
<dbReference type="InterPro" id="IPR050596">
    <property type="entry name" value="AspAT/PAT-like"/>
</dbReference>
<comment type="similarity">
    <text evidence="2">Belongs to the class-I pyridoxal-phosphate-dependent aminotransferase family.</text>
</comment>
<comment type="cofactor">
    <cofactor evidence="1">
        <name>pyridoxal 5'-phosphate</name>
        <dbReference type="ChEBI" id="CHEBI:597326"/>
    </cofactor>
</comment>
<proteinExistence type="inferred from homology"/>
<evidence type="ECO:0000313" key="8">
    <source>
        <dbReference type="Proteomes" id="UP000751518"/>
    </source>
</evidence>
<dbReference type="SUPFAM" id="SSF53383">
    <property type="entry name" value="PLP-dependent transferases"/>
    <property type="match status" value="1"/>
</dbReference>
<organism evidence="7 8">
    <name type="scientific">candidate division WWE3 bacterium</name>
    <dbReference type="NCBI Taxonomy" id="2053526"/>
    <lineage>
        <taxon>Bacteria</taxon>
        <taxon>Katanobacteria</taxon>
    </lineage>
</organism>
<keyword evidence="5" id="KW-0663">Pyridoxal phosphate</keyword>
<dbReference type="InterPro" id="IPR004839">
    <property type="entry name" value="Aminotransferase_I/II_large"/>
</dbReference>
<dbReference type="Pfam" id="PF00155">
    <property type="entry name" value="Aminotran_1_2"/>
    <property type="match status" value="1"/>
</dbReference>
<keyword evidence="4" id="KW-0808">Transferase</keyword>
<dbReference type="PANTHER" id="PTHR46383">
    <property type="entry name" value="ASPARTATE AMINOTRANSFERASE"/>
    <property type="match status" value="1"/>
</dbReference>
<reference evidence="7" key="2">
    <citation type="journal article" date="2021" name="Microbiome">
        <title>Successional dynamics and alternative stable states in a saline activated sludge microbial community over 9 years.</title>
        <authorList>
            <person name="Wang Y."/>
            <person name="Ye J."/>
            <person name="Ju F."/>
            <person name="Liu L."/>
            <person name="Boyd J.A."/>
            <person name="Deng Y."/>
            <person name="Parks D.H."/>
            <person name="Jiang X."/>
            <person name="Yin X."/>
            <person name="Woodcroft B.J."/>
            <person name="Tyson G.W."/>
            <person name="Hugenholtz P."/>
            <person name="Polz M.F."/>
            <person name="Zhang T."/>
        </authorList>
    </citation>
    <scope>NUCLEOTIDE SEQUENCE</scope>
    <source>
        <strain evidence="7">HKST-UBA03</strain>
    </source>
</reference>
<dbReference type="InterPro" id="IPR015421">
    <property type="entry name" value="PyrdxlP-dep_Trfase_major"/>
</dbReference>
<evidence type="ECO:0000256" key="3">
    <source>
        <dbReference type="ARBA" id="ARBA00022576"/>
    </source>
</evidence>
<feature type="domain" description="Aminotransferase class I/classII large" evidence="6">
    <location>
        <begin position="52"/>
        <end position="207"/>
    </location>
</feature>
<dbReference type="EMBL" id="JAGQKZ010000068">
    <property type="protein sequence ID" value="MCA9392519.1"/>
    <property type="molecule type" value="Genomic_DNA"/>
</dbReference>
<sequence>MNIPHKTSPTLAINQKVKDLRAQGESVINAGFGENRFPLHPKLKSSDPEFHTDYESVQGILPLRKAVSTFYKTINNEDVKSANVIITPGCKGALFSAVAILDGDLLLPAPSWVSYAPQAIISGKKVVHVPTSAAHDYVPTYDELELAHTQAVNQGHDPKVLILNYPNNPTSCIATKGQIEDIVRFCKEHDIAVISDEIYSQLTFHDNEHVKFSDY</sequence>
<keyword evidence="3 7" id="KW-0032">Aminotransferase</keyword>
<protein>
    <submittedName>
        <fullName evidence="7">Aminotransferase class I/II-fold pyridoxal phosphate-dependent enzyme</fullName>
    </submittedName>
</protein>
<dbReference type="InterPro" id="IPR015422">
    <property type="entry name" value="PyrdxlP-dep_Trfase_small"/>
</dbReference>
<name>A0A955LLP0_UNCKA</name>
<dbReference type="GO" id="GO:0006520">
    <property type="term" value="P:amino acid metabolic process"/>
    <property type="evidence" value="ECO:0007669"/>
    <property type="project" value="InterPro"/>
</dbReference>
<dbReference type="GO" id="GO:0030170">
    <property type="term" value="F:pyridoxal phosphate binding"/>
    <property type="evidence" value="ECO:0007669"/>
    <property type="project" value="InterPro"/>
</dbReference>